<sequence length="266" mass="28479">MRDVGFYSPGASWLHRTHGAAKIVVFAVAVPLATLLLTTSHWHVPVALGLVAVVASARLQAAKLWYFAPAVPLVAMTGLSWLVFANSPDGPAVWDVRLGPLDYVLYEGTVGNAAVAVLRGAIFVLAYVALLATTTSRDLLAGLDRLRIPDGVSRAVAMTLRFWTVVIDDAGRVAEAQQARGMDLESGSRWRGLVRRVATATVPTLFLMLKRFQTLSFALTLRAMGTRGGATRLYSPPLGRRDGVLCGLAAVLLGLLLALDRVVVHT</sequence>
<keyword evidence="4 6" id="KW-1133">Transmembrane helix</keyword>
<dbReference type="PANTHER" id="PTHR34857:SF2">
    <property type="entry name" value="SLL0384 PROTEIN"/>
    <property type="match status" value="1"/>
</dbReference>
<feature type="transmembrane region" description="Helical" evidence="6">
    <location>
        <begin position="244"/>
        <end position="264"/>
    </location>
</feature>
<protein>
    <submittedName>
        <fullName evidence="7">Energy-coupling factor transporter transmembrane protein EcfT</fullName>
    </submittedName>
</protein>
<evidence type="ECO:0000256" key="4">
    <source>
        <dbReference type="ARBA" id="ARBA00022989"/>
    </source>
</evidence>
<proteinExistence type="predicted"/>
<evidence type="ECO:0000256" key="2">
    <source>
        <dbReference type="ARBA" id="ARBA00022475"/>
    </source>
</evidence>
<dbReference type="CDD" id="cd16914">
    <property type="entry name" value="EcfT"/>
    <property type="match status" value="1"/>
</dbReference>
<keyword evidence="8" id="KW-1185">Reference proteome</keyword>
<keyword evidence="3 6" id="KW-0812">Transmembrane</keyword>
<dbReference type="InterPro" id="IPR003339">
    <property type="entry name" value="ABC/ECF_trnsptr_transmembrane"/>
</dbReference>
<dbReference type="InterPro" id="IPR051611">
    <property type="entry name" value="ECF_transporter_component"/>
</dbReference>
<feature type="transmembrane region" description="Helical" evidence="6">
    <location>
        <begin position="64"/>
        <end position="84"/>
    </location>
</feature>
<dbReference type="Pfam" id="PF02361">
    <property type="entry name" value="CbiQ"/>
    <property type="match status" value="1"/>
</dbReference>
<comment type="subcellular location">
    <subcellularLocation>
        <location evidence="1">Membrane</location>
        <topology evidence="1">Multi-pass membrane protein</topology>
    </subcellularLocation>
</comment>
<dbReference type="RefSeq" id="WP_210036704.1">
    <property type="nucleotide sequence ID" value="NZ_JAGINU010000003.1"/>
</dbReference>
<evidence type="ECO:0000313" key="7">
    <source>
        <dbReference type="EMBL" id="MBP2371556.1"/>
    </source>
</evidence>
<evidence type="ECO:0000256" key="3">
    <source>
        <dbReference type="ARBA" id="ARBA00022692"/>
    </source>
</evidence>
<dbReference type="Proteomes" id="UP001519295">
    <property type="component" value="Unassembled WGS sequence"/>
</dbReference>
<comment type="caution">
    <text evidence="7">The sequence shown here is derived from an EMBL/GenBank/DDBJ whole genome shotgun (WGS) entry which is preliminary data.</text>
</comment>
<accession>A0ABS4W5U0</accession>
<gene>
    <name evidence="7" type="ORF">JOF36_007329</name>
</gene>
<dbReference type="EMBL" id="JAGINU010000003">
    <property type="protein sequence ID" value="MBP2371556.1"/>
    <property type="molecule type" value="Genomic_DNA"/>
</dbReference>
<evidence type="ECO:0000256" key="1">
    <source>
        <dbReference type="ARBA" id="ARBA00004141"/>
    </source>
</evidence>
<evidence type="ECO:0000256" key="5">
    <source>
        <dbReference type="ARBA" id="ARBA00023136"/>
    </source>
</evidence>
<feature type="transmembrane region" description="Helical" evidence="6">
    <location>
        <begin position="20"/>
        <end position="36"/>
    </location>
</feature>
<evidence type="ECO:0000313" key="8">
    <source>
        <dbReference type="Proteomes" id="UP001519295"/>
    </source>
</evidence>
<keyword evidence="5 6" id="KW-0472">Membrane</keyword>
<evidence type="ECO:0000256" key="6">
    <source>
        <dbReference type="SAM" id="Phobius"/>
    </source>
</evidence>
<reference evidence="7 8" key="1">
    <citation type="submission" date="2021-03" db="EMBL/GenBank/DDBJ databases">
        <title>Sequencing the genomes of 1000 actinobacteria strains.</title>
        <authorList>
            <person name="Klenk H.-P."/>
        </authorList>
    </citation>
    <scope>NUCLEOTIDE SEQUENCE [LARGE SCALE GENOMIC DNA]</scope>
    <source>
        <strain evidence="7 8">DSM 45256</strain>
    </source>
</reference>
<dbReference type="PANTHER" id="PTHR34857">
    <property type="entry name" value="SLL0384 PROTEIN"/>
    <property type="match status" value="1"/>
</dbReference>
<organism evidence="7 8">
    <name type="scientific">Pseudonocardia parietis</name>
    <dbReference type="NCBI Taxonomy" id="570936"/>
    <lineage>
        <taxon>Bacteria</taxon>
        <taxon>Bacillati</taxon>
        <taxon>Actinomycetota</taxon>
        <taxon>Actinomycetes</taxon>
        <taxon>Pseudonocardiales</taxon>
        <taxon>Pseudonocardiaceae</taxon>
        <taxon>Pseudonocardia</taxon>
    </lineage>
</organism>
<feature type="transmembrane region" description="Helical" evidence="6">
    <location>
        <begin position="104"/>
        <end position="130"/>
    </location>
</feature>
<name>A0ABS4W5U0_9PSEU</name>
<keyword evidence="2" id="KW-1003">Cell membrane</keyword>